<proteinExistence type="predicted"/>
<evidence type="ECO:0000313" key="7">
    <source>
        <dbReference type="EMBL" id="KMZ59619.1"/>
    </source>
</evidence>
<dbReference type="PANTHER" id="PTHR19376">
    <property type="entry name" value="DNA-DIRECTED RNA POLYMERASE"/>
    <property type="match status" value="1"/>
</dbReference>
<keyword evidence="8" id="KW-1185">Reference proteome</keyword>
<evidence type="ECO:0000256" key="2">
    <source>
        <dbReference type="ARBA" id="ARBA00022478"/>
    </source>
</evidence>
<evidence type="ECO:0000256" key="3">
    <source>
        <dbReference type="ARBA" id="ARBA00022679"/>
    </source>
</evidence>
<dbReference type="AlphaFoldDB" id="A0A0K9NS88"/>
<evidence type="ECO:0000256" key="5">
    <source>
        <dbReference type="ARBA" id="ARBA00023163"/>
    </source>
</evidence>
<keyword evidence="4" id="KW-0548">Nucleotidyltransferase</keyword>
<dbReference type="EC" id="2.7.7.6" evidence="1"/>
<keyword evidence="2 7" id="KW-0240">DNA-directed RNA polymerase</keyword>
<reference evidence="8" key="1">
    <citation type="journal article" date="2016" name="Nature">
        <title>The genome of the seagrass Zostera marina reveals angiosperm adaptation to the sea.</title>
        <authorList>
            <person name="Olsen J.L."/>
            <person name="Rouze P."/>
            <person name="Verhelst B."/>
            <person name="Lin Y.-C."/>
            <person name="Bayer T."/>
            <person name="Collen J."/>
            <person name="Dattolo E."/>
            <person name="De Paoli E."/>
            <person name="Dittami S."/>
            <person name="Maumus F."/>
            <person name="Michel G."/>
            <person name="Kersting A."/>
            <person name="Lauritano C."/>
            <person name="Lohaus R."/>
            <person name="Toepel M."/>
            <person name="Tonon T."/>
            <person name="Vanneste K."/>
            <person name="Amirebrahimi M."/>
            <person name="Brakel J."/>
            <person name="Bostroem C."/>
            <person name="Chovatia M."/>
            <person name="Grimwood J."/>
            <person name="Jenkins J.W."/>
            <person name="Jueterbock A."/>
            <person name="Mraz A."/>
            <person name="Stam W.T."/>
            <person name="Tice H."/>
            <person name="Bornberg-Bauer E."/>
            <person name="Green P.J."/>
            <person name="Pearson G.A."/>
            <person name="Procaccini G."/>
            <person name="Duarte C.M."/>
            <person name="Schmutz J."/>
            <person name="Reusch T.B.H."/>
            <person name="Van de Peer Y."/>
        </authorList>
    </citation>
    <scope>NUCLEOTIDE SEQUENCE [LARGE SCALE GENOMIC DNA]</scope>
    <source>
        <strain evidence="8">cv. Finnish</strain>
    </source>
</reference>
<dbReference type="Gene3D" id="4.10.860.120">
    <property type="entry name" value="RNA polymerase II, clamp domain"/>
    <property type="match status" value="1"/>
</dbReference>
<feature type="region of interest" description="Disordered" evidence="6">
    <location>
        <begin position="189"/>
        <end position="213"/>
    </location>
</feature>
<evidence type="ECO:0000313" key="8">
    <source>
        <dbReference type="Proteomes" id="UP000036987"/>
    </source>
</evidence>
<dbReference type="OrthoDB" id="1926397at2759"/>
<protein>
    <recommendedName>
        <fullName evidence="1">DNA-directed RNA polymerase</fullName>
        <ecNumber evidence="1">2.7.7.6</ecNumber>
    </recommendedName>
</protein>
<evidence type="ECO:0000256" key="1">
    <source>
        <dbReference type="ARBA" id="ARBA00012418"/>
    </source>
</evidence>
<organism evidence="7 8">
    <name type="scientific">Zostera marina</name>
    <name type="common">Eelgrass</name>
    <dbReference type="NCBI Taxonomy" id="29655"/>
    <lineage>
        <taxon>Eukaryota</taxon>
        <taxon>Viridiplantae</taxon>
        <taxon>Streptophyta</taxon>
        <taxon>Embryophyta</taxon>
        <taxon>Tracheophyta</taxon>
        <taxon>Spermatophyta</taxon>
        <taxon>Magnoliopsida</taxon>
        <taxon>Liliopsida</taxon>
        <taxon>Zosteraceae</taxon>
        <taxon>Zostera</taxon>
    </lineage>
</organism>
<dbReference type="InterPro" id="IPR044893">
    <property type="entry name" value="RNA_pol_Rpb1_clamp_domain"/>
</dbReference>
<keyword evidence="5" id="KW-0804">Transcription</keyword>
<gene>
    <name evidence="7" type="ORF">ZOSMA_66G00390</name>
</gene>
<dbReference type="GO" id="GO:0003899">
    <property type="term" value="F:DNA-directed RNA polymerase activity"/>
    <property type="evidence" value="ECO:0007669"/>
    <property type="project" value="UniProtKB-EC"/>
</dbReference>
<dbReference type="PANTHER" id="PTHR19376:SF51">
    <property type="entry name" value="DNA-DIRECTED RNA POLYMERASE V SUBUNIT 1"/>
    <property type="match status" value="1"/>
</dbReference>
<sequence length="213" mass="23755">MQNSQQFIKIKIESGELIEAEKMDRNCLYVSPSISESSITSVMFALSTSYEIKHSSANDRSITQVSELKSPFLGLPLKSGNCESCGAAEHADREGRFGFIKLPTLIFHPLHISHLKDMLSLLCLKCLNLNNATNDDISIAMLRKFLKKVDVIKRPRSGPANFKSLQIESEELQVVVSQYMFILRGNNGSQKRPWHGGSSVFKAMDGEDEDSIS</sequence>
<accession>A0A0K9NS88</accession>
<dbReference type="SUPFAM" id="SSF64484">
    <property type="entry name" value="beta and beta-prime subunits of DNA dependent RNA-polymerase"/>
    <property type="match status" value="1"/>
</dbReference>
<comment type="caution">
    <text evidence="7">The sequence shown here is derived from an EMBL/GenBank/DDBJ whole genome shotgun (WGS) entry which is preliminary data.</text>
</comment>
<dbReference type="STRING" id="29655.A0A0K9NS88"/>
<dbReference type="GO" id="GO:0006351">
    <property type="term" value="P:DNA-templated transcription"/>
    <property type="evidence" value="ECO:0007669"/>
    <property type="project" value="InterPro"/>
</dbReference>
<dbReference type="EMBL" id="LFYR01001757">
    <property type="protein sequence ID" value="KMZ59619.1"/>
    <property type="molecule type" value="Genomic_DNA"/>
</dbReference>
<evidence type="ECO:0000256" key="4">
    <source>
        <dbReference type="ARBA" id="ARBA00022695"/>
    </source>
</evidence>
<keyword evidence="3" id="KW-0808">Transferase</keyword>
<name>A0A0K9NS88_ZOSMR</name>
<dbReference type="GO" id="GO:0000428">
    <property type="term" value="C:DNA-directed RNA polymerase complex"/>
    <property type="evidence" value="ECO:0007669"/>
    <property type="project" value="UniProtKB-KW"/>
</dbReference>
<dbReference type="Proteomes" id="UP000036987">
    <property type="component" value="Unassembled WGS sequence"/>
</dbReference>
<dbReference type="InterPro" id="IPR045867">
    <property type="entry name" value="DNA-dir_RpoC_beta_prime"/>
</dbReference>
<evidence type="ECO:0000256" key="6">
    <source>
        <dbReference type="SAM" id="MobiDB-lite"/>
    </source>
</evidence>